<evidence type="ECO:0000313" key="5">
    <source>
        <dbReference type="Proteomes" id="UP000283077"/>
    </source>
</evidence>
<dbReference type="InterPro" id="IPR036568">
    <property type="entry name" value="GGCT-like_sf"/>
</dbReference>
<dbReference type="InterPro" id="IPR009288">
    <property type="entry name" value="AIG2-like_dom"/>
</dbReference>
<reference evidence="4 5" key="1">
    <citation type="submission" date="2019-01" db="EMBL/GenBank/DDBJ databases">
        <authorList>
            <person name="Chen W.-M."/>
        </authorList>
    </citation>
    <scope>NUCLEOTIDE SEQUENCE [LARGE SCALE GENOMIC DNA]</scope>
    <source>
        <strain evidence="4 5">KYPC3</strain>
    </source>
</reference>
<dbReference type="AlphaFoldDB" id="A0A437R1G8"/>
<evidence type="ECO:0000256" key="1">
    <source>
        <dbReference type="ARBA" id="ARBA00022679"/>
    </source>
</evidence>
<sequence length="155" mass="16873">MAEPTAPTHIFVYGLLTFPEIVSAITGQNFTMVPAVLTGYRRFGLSKSPLDTPVPVLLEDAGYRQTGQLLLDVDAASVAKLDFFEDLDSGHYVKTRVRVEAKGQWFQAFCYSAGPALQPYATGDWQPELVSAAAKADLINRLIPQMLVAIADPVT</sequence>
<dbReference type="PANTHER" id="PTHR31544:SF2">
    <property type="entry name" value="AIG2-LIKE PROTEIN D"/>
    <property type="match status" value="1"/>
</dbReference>
<feature type="domain" description="Gamma-glutamylcyclotransferase AIG2-like" evidence="3">
    <location>
        <begin position="10"/>
        <end position="126"/>
    </location>
</feature>
<accession>A0A437R1G8</accession>
<dbReference type="Proteomes" id="UP000283077">
    <property type="component" value="Unassembled WGS sequence"/>
</dbReference>
<dbReference type="RefSeq" id="WP_127698122.1">
    <property type="nucleotide sequence ID" value="NZ_SACS01000004.1"/>
</dbReference>
<dbReference type="InterPro" id="IPR013024">
    <property type="entry name" value="GGCT-like"/>
</dbReference>
<keyword evidence="1 4" id="KW-0808">Transferase</keyword>
<evidence type="ECO:0000256" key="2">
    <source>
        <dbReference type="ARBA" id="ARBA00030602"/>
    </source>
</evidence>
<evidence type="ECO:0000313" key="4">
    <source>
        <dbReference type="EMBL" id="RVU40585.1"/>
    </source>
</evidence>
<dbReference type="EMBL" id="SACS01000004">
    <property type="protein sequence ID" value="RVU40585.1"/>
    <property type="molecule type" value="Genomic_DNA"/>
</dbReference>
<evidence type="ECO:0000259" key="3">
    <source>
        <dbReference type="Pfam" id="PF06094"/>
    </source>
</evidence>
<protein>
    <recommendedName>
        <fullName evidence="2">Putative gamma-glutamylcyclotransferase</fullName>
    </recommendedName>
</protein>
<dbReference type="Pfam" id="PF06094">
    <property type="entry name" value="GGACT"/>
    <property type="match status" value="1"/>
</dbReference>
<dbReference type="OrthoDB" id="279154at2"/>
<comment type="caution">
    <text evidence="4">The sequence shown here is derived from an EMBL/GenBank/DDBJ whole genome shotgun (WGS) entry which is preliminary data.</text>
</comment>
<keyword evidence="5" id="KW-1185">Reference proteome</keyword>
<dbReference type="GO" id="GO:0016740">
    <property type="term" value="F:transferase activity"/>
    <property type="evidence" value="ECO:0007669"/>
    <property type="project" value="UniProtKB-KW"/>
</dbReference>
<dbReference type="Gene3D" id="3.10.490.10">
    <property type="entry name" value="Gamma-glutamyl cyclotransferase-like"/>
    <property type="match status" value="1"/>
</dbReference>
<proteinExistence type="predicted"/>
<dbReference type="CDD" id="cd06661">
    <property type="entry name" value="GGCT_like"/>
    <property type="match status" value="1"/>
</dbReference>
<name>A0A437R1G8_9GAMM</name>
<organism evidence="4 5">
    <name type="scientific">Rheinheimera riviphila</name>
    <dbReference type="NCBI Taxonomy" id="1834037"/>
    <lineage>
        <taxon>Bacteria</taxon>
        <taxon>Pseudomonadati</taxon>
        <taxon>Pseudomonadota</taxon>
        <taxon>Gammaproteobacteria</taxon>
        <taxon>Chromatiales</taxon>
        <taxon>Chromatiaceae</taxon>
        <taxon>Rheinheimera</taxon>
    </lineage>
</organism>
<dbReference type="PANTHER" id="PTHR31544">
    <property type="entry name" value="AIG2-LIKE PROTEIN D"/>
    <property type="match status" value="1"/>
</dbReference>
<dbReference type="InterPro" id="IPR045038">
    <property type="entry name" value="AIG2-like"/>
</dbReference>
<dbReference type="SUPFAM" id="SSF110857">
    <property type="entry name" value="Gamma-glutamyl cyclotransferase-like"/>
    <property type="match status" value="1"/>
</dbReference>
<gene>
    <name evidence="4" type="ORF">EOE67_05955</name>
</gene>